<proteinExistence type="predicted"/>
<protein>
    <submittedName>
        <fullName evidence="1">Uncharacterized protein</fullName>
    </submittedName>
</protein>
<accession>A0A6M3XVJ9</accession>
<gene>
    <name evidence="1" type="ORF">TM448B02870_0003</name>
</gene>
<sequence length="168" mass="18398">MSWREQAKAILEAGHNRHNRHDSSEMPPNVPIVPNVPGVVALDPARVLKVWHGRLSKLEPLRPPDGFGKSEWADLVDDSWWLYENFASVAVRQGWGAQGLWGVRVGVPHGGGLGQLLRTSRSVLFLDGIATVTRLGVQMKRNPECGHGCPLAWEVQASSAATDRGGER</sequence>
<name>A0A6M3XVJ9_9ZZZZ</name>
<dbReference type="EMBL" id="MT144968">
    <property type="protein sequence ID" value="QJI02001.1"/>
    <property type="molecule type" value="Genomic_DNA"/>
</dbReference>
<dbReference type="AlphaFoldDB" id="A0A6M3XVJ9"/>
<evidence type="ECO:0000313" key="1">
    <source>
        <dbReference type="EMBL" id="QJI02001.1"/>
    </source>
</evidence>
<reference evidence="1" key="1">
    <citation type="submission" date="2020-03" db="EMBL/GenBank/DDBJ databases">
        <title>The deep terrestrial virosphere.</title>
        <authorList>
            <person name="Holmfeldt K."/>
            <person name="Nilsson E."/>
            <person name="Simone D."/>
            <person name="Lopez-Fernandez M."/>
            <person name="Wu X."/>
            <person name="de Brujin I."/>
            <person name="Lundin D."/>
            <person name="Andersson A."/>
            <person name="Bertilsson S."/>
            <person name="Dopson M."/>
        </authorList>
    </citation>
    <scope>NUCLEOTIDE SEQUENCE</scope>
    <source>
        <strain evidence="1">TM448B02870</strain>
    </source>
</reference>
<organism evidence="1">
    <name type="scientific">viral metagenome</name>
    <dbReference type="NCBI Taxonomy" id="1070528"/>
    <lineage>
        <taxon>unclassified sequences</taxon>
        <taxon>metagenomes</taxon>
        <taxon>organismal metagenomes</taxon>
    </lineage>
</organism>